<comment type="caution">
    <text evidence="5">The sequence shown here is derived from an EMBL/GenBank/DDBJ whole genome shotgun (WGS) entry which is preliminary data.</text>
</comment>
<dbReference type="Pfam" id="PF04326">
    <property type="entry name" value="SLFN_AlbA_2"/>
    <property type="match status" value="1"/>
</dbReference>
<dbReference type="RefSeq" id="WP_008732176.1">
    <property type="nucleotide sequence ID" value="NZ_AKFT01000150.1"/>
</dbReference>
<dbReference type="eggNOG" id="COG2865">
    <property type="taxonomic scope" value="Bacteria"/>
</dbReference>
<organism evidence="5 6">
    <name type="scientific">Actinomyces massiliensis F0489</name>
    <dbReference type="NCBI Taxonomy" id="1125718"/>
    <lineage>
        <taxon>Bacteria</taxon>
        <taxon>Bacillati</taxon>
        <taxon>Actinomycetota</taxon>
        <taxon>Actinomycetes</taxon>
        <taxon>Actinomycetales</taxon>
        <taxon>Actinomycetaceae</taxon>
        <taxon>Actinomyces</taxon>
    </lineage>
</organism>
<dbReference type="PATRIC" id="fig|1125718.3.peg.1857"/>
<dbReference type="Gene3D" id="6.10.10.130">
    <property type="match status" value="1"/>
</dbReference>
<evidence type="ECO:0000313" key="6">
    <source>
        <dbReference type="Proteomes" id="UP000002941"/>
    </source>
</evidence>
<dbReference type="Gene3D" id="3.30.950.30">
    <property type="entry name" value="Schlafen, AAA domain"/>
    <property type="match status" value="1"/>
</dbReference>
<evidence type="ECO:0000259" key="4">
    <source>
        <dbReference type="Pfam" id="PF22168"/>
    </source>
</evidence>
<evidence type="ECO:0000259" key="3">
    <source>
        <dbReference type="Pfam" id="PF18685"/>
    </source>
</evidence>
<dbReference type="Gene3D" id="1.10.10.2340">
    <property type="match status" value="1"/>
</dbReference>
<protein>
    <submittedName>
        <fullName evidence="5">Divergent AAA domain protein</fullName>
    </submittedName>
</protein>
<sequence length="577" mass="62839">MRPTGLDRRDQLRSAVDAILASERDGAITRTDETASIDFKEEAGRRNGPNLEPGSTENPHAATKLANEVACMANSPGGGALIYGVEDGTGAVLGTELNIDWLCQRINQAIDVAPDIEERRVGGQRVLILYVAESREPVPDTSGRLRWRVGDSCKPVDRSEWWLHREQAREHDSMADRSTLTADAVTAGAMALVRTDLQADDSETNADILRRIAALRSDGHLSQAARLTLTPARATLIDLTVLDVHGGAVTNRIEPDPSLSLLEQIDDVEQALTALNTYSTQPSDRFALSPQRLVPQTAVREAILNGVIHRDWNSSEPTEVRWISMDSTLVVRSPGGFTGGISASNVLSNRHARYPALADLFRALSLVEKQGLGVDRMYTAMIPLGHRPPTIVEEAGPHVTCTLVGGDPILPIADLFNQIRPLPRRRDTRVAVIVDLLLHSPFTTPEAVAMALQTDVEGAHAALRATAQCTVADAPLIERHTADAWLLEEEPRRIAMPARKAPWFADVVGYASTDTDECRATIRLWCRAFKKISTGDLMRLTGVSRGTAQKILTTMSDQQELHRTGSGRATSYQLAGA</sequence>
<accession>J0N5E5</accession>
<feature type="domain" description="Schlafen AlbA-2" evidence="2">
    <location>
        <begin position="33"/>
        <end position="156"/>
    </location>
</feature>
<evidence type="ECO:0000259" key="2">
    <source>
        <dbReference type="Pfam" id="PF04326"/>
    </source>
</evidence>
<dbReference type="PANTHER" id="PTHR30595">
    <property type="entry name" value="GLPR-RELATED TRANSCRIPTIONAL REPRESSOR"/>
    <property type="match status" value="1"/>
</dbReference>
<dbReference type="InterPro" id="IPR038475">
    <property type="entry name" value="RecG_C_sf"/>
</dbReference>
<evidence type="ECO:0000256" key="1">
    <source>
        <dbReference type="SAM" id="MobiDB-lite"/>
    </source>
</evidence>
<dbReference type="Gene3D" id="1.10.10.10">
    <property type="entry name" value="Winged helix-like DNA-binding domain superfamily/Winged helix DNA-binding domain"/>
    <property type="match status" value="1"/>
</dbReference>
<dbReference type="Gene3D" id="3.30.565.60">
    <property type="match status" value="1"/>
</dbReference>
<dbReference type="Pfam" id="PF18685">
    <property type="entry name" value="DUF5635"/>
    <property type="match status" value="1"/>
</dbReference>
<keyword evidence="6" id="KW-1185">Reference proteome</keyword>
<proteinExistence type="predicted"/>
<dbReference type="PANTHER" id="PTHR30595:SF6">
    <property type="entry name" value="SCHLAFEN ALBA-2 DOMAIN-CONTAINING PROTEIN"/>
    <property type="match status" value="1"/>
</dbReference>
<dbReference type="EMBL" id="AKFT01000150">
    <property type="protein sequence ID" value="EJF42049.1"/>
    <property type="molecule type" value="Genomic_DNA"/>
</dbReference>
<feature type="compositionally biased region" description="Polar residues" evidence="1">
    <location>
        <begin position="567"/>
        <end position="577"/>
    </location>
</feature>
<feature type="domain" description="DUF5635" evidence="3">
    <location>
        <begin position="410"/>
        <end position="495"/>
    </location>
</feature>
<reference evidence="5 6" key="1">
    <citation type="submission" date="2012-05" db="EMBL/GenBank/DDBJ databases">
        <authorList>
            <person name="Harkins D.M."/>
            <person name="Madupu R."/>
            <person name="Durkin A.S."/>
            <person name="Torralba M."/>
            <person name="Methe B."/>
            <person name="Sutton G.G."/>
            <person name="Nelson K.E."/>
        </authorList>
    </citation>
    <scope>NUCLEOTIDE SEQUENCE [LARGE SCALE GENOMIC DNA]</scope>
    <source>
        <strain evidence="5 6">F0489</strain>
    </source>
</reference>
<dbReference type="InterPro" id="IPR007421">
    <property type="entry name" value="Schlafen_AlbA_2_dom"/>
</dbReference>
<evidence type="ECO:0000313" key="5">
    <source>
        <dbReference type="EMBL" id="EJF42049.1"/>
    </source>
</evidence>
<dbReference type="Pfam" id="PF13749">
    <property type="entry name" value="HATPase_c_4"/>
    <property type="match status" value="1"/>
</dbReference>
<dbReference type="Proteomes" id="UP000002941">
    <property type="component" value="Unassembled WGS sequence"/>
</dbReference>
<dbReference type="Pfam" id="PF22168">
    <property type="entry name" value="DIP2311-like_C"/>
    <property type="match status" value="1"/>
</dbReference>
<feature type="region of interest" description="Disordered" evidence="1">
    <location>
        <begin position="33"/>
        <end position="59"/>
    </location>
</feature>
<name>J0N5E5_9ACTO</name>
<dbReference type="InterPro" id="IPR036388">
    <property type="entry name" value="WH-like_DNA-bd_sf"/>
</dbReference>
<feature type="region of interest" description="Disordered" evidence="1">
    <location>
        <begin position="556"/>
        <end position="577"/>
    </location>
</feature>
<gene>
    <name evidence="5" type="ORF">HMPREF1318_2148</name>
</gene>
<dbReference type="AlphaFoldDB" id="J0N5E5"/>
<feature type="domain" description="Transcriptional regulator DIP2311-like C-terminal" evidence="4">
    <location>
        <begin position="513"/>
        <end position="574"/>
    </location>
</feature>
<feature type="compositionally biased region" description="Basic and acidic residues" evidence="1">
    <location>
        <begin position="33"/>
        <end position="45"/>
    </location>
</feature>
<dbReference type="OrthoDB" id="9805115at2"/>
<dbReference type="InterPro" id="IPR054760">
    <property type="entry name" value="DIP2311-like_C"/>
</dbReference>
<dbReference type="InterPro" id="IPR038461">
    <property type="entry name" value="Schlafen_AlbA_2_dom_sf"/>
</dbReference>
<dbReference type="InterPro" id="IPR040728">
    <property type="entry name" value="DUF5635"/>
</dbReference>